<dbReference type="AlphaFoldDB" id="A0A381ZAG7"/>
<dbReference type="SUPFAM" id="SSF69593">
    <property type="entry name" value="Glycerol-3-phosphate (1)-acyltransferase"/>
    <property type="match status" value="1"/>
</dbReference>
<protein>
    <recommendedName>
        <fullName evidence="4">Phospholipid/glycerol acyltransferase domain-containing protein</fullName>
    </recommendedName>
</protein>
<proteinExistence type="predicted"/>
<dbReference type="GO" id="GO:0003841">
    <property type="term" value="F:1-acylglycerol-3-phosphate O-acyltransferase activity"/>
    <property type="evidence" value="ECO:0007669"/>
    <property type="project" value="TreeGrafter"/>
</dbReference>
<feature type="transmembrane region" description="Helical" evidence="3">
    <location>
        <begin position="7"/>
        <end position="28"/>
    </location>
</feature>
<evidence type="ECO:0000256" key="3">
    <source>
        <dbReference type="SAM" id="Phobius"/>
    </source>
</evidence>
<organism evidence="5">
    <name type="scientific">marine metagenome</name>
    <dbReference type="NCBI Taxonomy" id="408172"/>
    <lineage>
        <taxon>unclassified sequences</taxon>
        <taxon>metagenomes</taxon>
        <taxon>ecological metagenomes</taxon>
    </lineage>
</organism>
<dbReference type="SMART" id="SM00563">
    <property type="entry name" value="PlsC"/>
    <property type="match status" value="1"/>
</dbReference>
<dbReference type="EMBL" id="UINC01020572">
    <property type="protein sequence ID" value="SVA86258.1"/>
    <property type="molecule type" value="Genomic_DNA"/>
</dbReference>
<evidence type="ECO:0000256" key="1">
    <source>
        <dbReference type="ARBA" id="ARBA00022679"/>
    </source>
</evidence>
<accession>A0A381ZAG7</accession>
<feature type="transmembrane region" description="Helical" evidence="3">
    <location>
        <begin position="34"/>
        <end position="53"/>
    </location>
</feature>
<sequence>MIIRTTIFYSLLSLWTLFLGLLCLPFLLFPSQYLRFPTLIWIKGIFFLLEYVCGITHEIRGLKNIPDEPVIIVSKHQSAFETFALFYYFKNSFFIHKKQLFFIPIFGQYLMKSNMVAIDRQGGTKTIRKILREVKKRLDDGYSIIIFPEGTRKKPGDPPDYKTGFIGIYNEAKRKLLPVALNSGLCWPKHTLVMQKGNIIIDFQPPIRNNLSREEVLDKVQASIETATNKLFD</sequence>
<dbReference type="Pfam" id="PF01553">
    <property type="entry name" value="Acyltransferase"/>
    <property type="match status" value="1"/>
</dbReference>
<name>A0A381ZAG7_9ZZZZ</name>
<evidence type="ECO:0000259" key="4">
    <source>
        <dbReference type="SMART" id="SM00563"/>
    </source>
</evidence>
<keyword evidence="1" id="KW-0808">Transferase</keyword>
<dbReference type="PANTHER" id="PTHR10434">
    <property type="entry name" value="1-ACYL-SN-GLYCEROL-3-PHOSPHATE ACYLTRANSFERASE"/>
    <property type="match status" value="1"/>
</dbReference>
<gene>
    <name evidence="5" type="ORF">METZ01_LOCUS139112</name>
</gene>
<dbReference type="InterPro" id="IPR002123">
    <property type="entry name" value="Plipid/glycerol_acylTrfase"/>
</dbReference>
<keyword evidence="2" id="KW-0012">Acyltransferase</keyword>
<dbReference type="GO" id="GO:0006654">
    <property type="term" value="P:phosphatidic acid biosynthetic process"/>
    <property type="evidence" value="ECO:0007669"/>
    <property type="project" value="TreeGrafter"/>
</dbReference>
<evidence type="ECO:0000256" key="2">
    <source>
        <dbReference type="ARBA" id="ARBA00023315"/>
    </source>
</evidence>
<reference evidence="5" key="1">
    <citation type="submission" date="2018-05" db="EMBL/GenBank/DDBJ databases">
        <authorList>
            <person name="Lanie J.A."/>
            <person name="Ng W.-L."/>
            <person name="Kazmierczak K.M."/>
            <person name="Andrzejewski T.M."/>
            <person name="Davidsen T.M."/>
            <person name="Wayne K.J."/>
            <person name="Tettelin H."/>
            <person name="Glass J.I."/>
            <person name="Rusch D."/>
            <person name="Podicherti R."/>
            <person name="Tsui H.-C.T."/>
            <person name="Winkler M.E."/>
        </authorList>
    </citation>
    <scope>NUCLEOTIDE SEQUENCE</scope>
</reference>
<evidence type="ECO:0000313" key="5">
    <source>
        <dbReference type="EMBL" id="SVA86258.1"/>
    </source>
</evidence>
<dbReference type="CDD" id="cd07989">
    <property type="entry name" value="LPLAT_AGPAT-like"/>
    <property type="match status" value="1"/>
</dbReference>
<keyword evidence="3" id="KW-1133">Transmembrane helix</keyword>
<dbReference type="PANTHER" id="PTHR10434:SF40">
    <property type="entry name" value="1-ACYL-SN-GLYCEROL-3-PHOSPHATE ACYLTRANSFERASE"/>
    <property type="match status" value="1"/>
</dbReference>
<keyword evidence="3" id="KW-0472">Membrane</keyword>
<feature type="domain" description="Phospholipid/glycerol acyltransferase" evidence="4">
    <location>
        <begin position="70"/>
        <end position="184"/>
    </location>
</feature>
<keyword evidence="3" id="KW-0812">Transmembrane</keyword>